<feature type="domain" description="PIN" evidence="1">
    <location>
        <begin position="19"/>
        <end position="165"/>
    </location>
</feature>
<proteinExistence type="predicted"/>
<dbReference type="SUPFAM" id="SSF88723">
    <property type="entry name" value="PIN domain-like"/>
    <property type="match status" value="1"/>
</dbReference>
<accession>A0A953J7L2</accession>
<comment type="caution">
    <text evidence="2">The sequence shown here is derived from an EMBL/GenBank/DDBJ whole genome shotgun (WGS) entry which is preliminary data.</text>
</comment>
<evidence type="ECO:0000259" key="1">
    <source>
        <dbReference type="Pfam" id="PF01850"/>
    </source>
</evidence>
<dbReference type="Proteomes" id="UP000705867">
    <property type="component" value="Unassembled WGS sequence"/>
</dbReference>
<name>A0A953J7L2_9BACT</name>
<evidence type="ECO:0000313" key="3">
    <source>
        <dbReference type="Proteomes" id="UP000705867"/>
    </source>
</evidence>
<sequence length="183" mass="20322">MKNKAHDLATYTFSSGEQVLLDTNVWLYLFPAPSGKSSSFVTSYSSALKKMLTDGAYLALDALVLSEYLNCYCRIEWKALYKTKYKEFKDFRQSSDYASVGTGAALFARKILKLCTCHDHPFSSSDVAKVLTDFEAGTCDFNDGLFVETCRQNGWKFVTNDGDFTDGGIEVLTSNPKLLSACP</sequence>
<evidence type="ECO:0000313" key="2">
    <source>
        <dbReference type="EMBL" id="MBZ0154717.1"/>
    </source>
</evidence>
<reference evidence="2" key="1">
    <citation type="journal article" date="2021" name="bioRxiv">
        <title>Unraveling nitrogen, sulfur and carbon metabolic pathways and microbial community transcriptional responses to substrate deprivation and toxicity stresses in a bioreactor mimicking anoxic brackish coastal sediment conditions.</title>
        <authorList>
            <person name="Martins P.D."/>
            <person name="Echeveste M.J."/>
            <person name="Arshad A."/>
            <person name="Kurth J."/>
            <person name="Ouboter H."/>
            <person name="Jetten M.S.M."/>
            <person name="Welte C.U."/>
        </authorList>
    </citation>
    <scope>NUCLEOTIDE SEQUENCE</scope>
    <source>
        <strain evidence="2">MAG_39</strain>
    </source>
</reference>
<dbReference type="Pfam" id="PF01850">
    <property type="entry name" value="PIN"/>
    <property type="match status" value="1"/>
</dbReference>
<reference evidence="2" key="2">
    <citation type="submission" date="2021-08" db="EMBL/GenBank/DDBJ databases">
        <authorList>
            <person name="Dalcin Martins P."/>
        </authorList>
    </citation>
    <scope>NUCLEOTIDE SEQUENCE</scope>
    <source>
        <strain evidence="2">MAG_39</strain>
    </source>
</reference>
<dbReference type="InterPro" id="IPR002716">
    <property type="entry name" value="PIN_dom"/>
</dbReference>
<organism evidence="2 3">
    <name type="scientific">Candidatus Nitrobium versatile</name>
    <dbReference type="NCBI Taxonomy" id="2884831"/>
    <lineage>
        <taxon>Bacteria</taxon>
        <taxon>Pseudomonadati</taxon>
        <taxon>Nitrospirota</taxon>
        <taxon>Nitrospiria</taxon>
        <taxon>Nitrospirales</taxon>
        <taxon>Nitrospiraceae</taxon>
        <taxon>Candidatus Nitrobium</taxon>
    </lineage>
</organism>
<gene>
    <name evidence="2" type="ORF">K8I29_00710</name>
</gene>
<dbReference type="InterPro" id="IPR029060">
    <property type="entry name" value="PIN-like_dom_sf"/>
</dbReference>
<dbReference type="Gene3D" id="3.40.50.1010">
    <property type="entry name" value="5'-nuclease"/>
    <property type="match status" value="1"/>
</dbReference>
<dbReference type="AlphaFoldDB" id="A0A953J7L2"/>
<protein>
    <submittedName>
        <fullName evidence="2">PIN domain-containing protein</fullName>
    </submittedName>
</protein>
<dbReference type="EMBL" id="JAIOIV010000010">
    <property type="protein sequence ID" value="MBZ0154717.1"/>
    <property type="molecule type" value="Genomic_DNA"/>
</dbReference>